<organism evidence="3">
    <name type="scientific">Arthrobacter saudimassiliensis</name>
    <dbReference type="NCBI Taxonomy" id="1461584"/>
    <lineage>
        <taxon>Bacteria</taxon>
        <taxon>Bacillati</taxon>
        <taxon>Actinomycetota</taxon>
        <taxon>Actinomycetes</taxon>
        <taxon>Micrococcales</taxon>
        <taxon>Micrococcaceae</taxon>
        <taxon>Arthrobacter</taxon>
    </lineage>
</organism>
<evidence type="ECO:0000256" key="1">
    <source>
        <dbReference type="SAM" id="MobiDB-lite"/>
    </source>
</evidence>
<dbReference type="Gene3D" id="2.120.10.30">
    <property type="entry name" value="TolB, C-terminal domain"/>
    <property type="match status" value="1"/>
</dbReference>
<dbReference type="AlphaFoldDB" id="A0A078MNF9"/>
<proteinExistence type="predicted"/>
<dbReference type="EMBL" id="LN483070">
    <property type="protein sequence ID" value="CEA07789.1"/>
    <property type="molecule type" value="Genomic_DNA"/>
</dbReference>
<reference evidence="3" key="1">
    <citation type="submission" date="2014-07" db="EMBL/GenBank/DDBJ databases">
        <authorList>
            <person name="Urmite Genomes Urmite Genomes"/>
        </authorList>
    </citation>
    <scope>NUCLEOTIDE SEQUENCE</scope>
    <source>
        <strain evidence="3">11W110_air</strain>
    </source>
</reference>
<dbReference type="InterPro" id="IPR012938">
    <property type="entry name" value="Glc/Sorbosone_DH"/>
</dbReference>
<dbReference type="InterPro" id="IPR011042">
    <property type="entry name" value="6-blade_b-propeller_TolB-like"/>
</dbReference>
<protein>
    <submittedName>
        <fullName evidence="3">Quinoprotein glucose dehydrogenase B</fullName>
    </submittedName>
</protein>
<name>A0A078MNF9_9MICC</name>
<feature type="region of interest" description="Disordered" evidence="1">
    <location>
        <begin position="1"/>
        <end position="26"/>
    </location>
</feature>
<dbReference type="SUPFAM" id="SSF50952">
    <property type="entry name" value="Soluble quinoprotein glucose dehydrogenase"/>
    <property type="match status" value="1"/>
</dbReference>
<feature type="compositionally biased region" description="Pro residues" evidence="1">
    <location>
        <begin position="13"/>
        <end position="26"/>
    </location>
</feature>
<dbReference type="InterPro" id="IPR011041">
    <property type="entry name" value="Quinoprot_gluc/sorb_DH_b-prop"/>
</dbReference>
<dbReference type="PATRIC" id="fig|1461584.3.peg.1103"/>
<gene>
    <name evidence="3" type="primary">gdhB</name>
    <name evidence="3" type="ORF">BN1051_01112</name>
</gene>
<dbReference type="PANTHER" id="PTHR19328">
    <property type="entry name" value="HEDGEHOG-INTERACTING PROTEIN"/>
    <property type="match status" value="1"/>
</dbReference>
<sequence>MPLSAAHRNLTEPCPPPRQAQPPPPRRAYRRAVGLAVVLLLPGLAGCTSGPGQQGPAPATSSATAAAVETITEDLDAPWSITFTADGIPLVSERGTARILELDADGGARDVGTIDGVGPRGEGGLLGIAAHEGYLYTYFTGRGENRIERRELTGTPGALGLGPAQTLLAGIPAGAIHNGGRIAFGPDGMLYATAGDAGNSEKAQDRAALAGKILRLEPDGAVPDDNPFPASPVYSYGHRNPQGLAWDADGTLYASEFGQNTWDELNVIDPGGNYGWPAVEGAAGAEAADGPDFVDPVQQWEPAAASPSGIAVAGGSIWIANLRGERLREVPLDDTGTATEYLVGEYGRLRDVVTAPDGALWVLTNNTDGRGSPAPGDDRILRVDVGA</sequence>
<feature type="domain" description="Glucose/Sorbosone dehydrogenase" evidence="2">
    <location>
        <begin position="75"/>
        <end position="370"/>
    </location>
</feature>
<evidence type="ECO:0000313" key="3">
    <source>
        <dbReference type="EMBL" id="CEA07789.1"/>
    </source>
</evidence>
<dbReference type="PANTHER" id="PTHR19328:SF13">
    <property type="entry name" value="HIPL1 PROTEIN"/>
    <property type="match status" value="1"/>
</dbReference>
<dbReference type="Pfam" id="PF07995">
    <property type="entry name" value="GSDH"/>
    <property type="match status" value="1"/>
</dbReference>
<accession>A0A078MNF9</accession>
<evidence type="ECO:0000259" key="2">
    <source>
        <dbReference type="Pfam" id="PF07995"/>
    </source>
</evidence>